<dbReference type="Proteomes" id="UP001062443">
    <property type="component" value="Unassembled WGS sequence"/>
</dbReference>
<protein>
    <recommendedName>
        <fullName evidence="4">dTTP/UTP pyrophosphatase</fullName>
        <shortName evidence="4">dTTPase/UTPase</shortName>
        <ecNumber evidence="4">3.6.1.9</ecNumber>
    </recommendedName>
    <alternativeName>
        <fullName evidence="4">Nucleoside triphosphate pyrophosphatase</fullName>
    </alternativeName>
    <alternativeName>
        <fullName evidence="4">Nucleotide pyrophosphatase</fullName>
        <shortName evidence="4">Nucleotide PPase</shortName>
    </alternativeName>
</protein>
<organism evidence="5 6">
    <name type="scientific">Neokomagataea tanensis NBRC 106556</name>
    <dbReference type="NCBI Taxonomy" id="1223519"/>
    <lineage>
        <taxon>Bacteria</taxon>
        <taxon>Pseudomonadati</taxon>
        <taxon>Pseudomonadota</taxon>
        <taxon>Alphaproteobacteria</taxon>
        <taxon>Acetobacterales</taxon>
        <taxon>Acetobacteraceae</taxon>
        <taxon>Neokomagataea</taxon>
    </lineage>
</organism>
<dbReference type="RefSeq" id="WP_068171865.1">
    <property type="nucleotide sequence ID" value="NZ_BAQB01000011.1"/>
</dbReference>
<feature type="site" description="Important for substrate specificity" evidence="4">
    <location>
        <position position="85"/>
    </location>
</feature>
<dbReference type="Pfam" id="PF02545">
    <property type="entry name" value="Maf"/>
    <property type="match status" value="1"/>
</dbReference>
<comment type="caution">
    <text evidence="5">The sequence shown here is derived from an EMBL/GenBank/DDBJ whole genome shotgun (WGS) entry which is preliminary data.</text>
</comment>
<dbReference type="EMBL" id="BAQB01000011">
    <property type="protein sequence ID" value="GBR46036.1"/>
    <property type="molecule type" value="Genomic_DNA"/>
</dbReference>
<dbReference type="EC" id="3.6.1.9" evidence="4"/>
<evidence type="ECO:0000313" key="6">
    <source>
        <dbReference type="Proteomes" id="UP001062443"/>
    </source>
</evidence>
<keyword evidence="6" id="KW-1185">Reference proteome</keyword>
<proteinExistence type="inferred from homology"/>
<reference evidence="5" key="1">
    <citation type="submission" date="2013-04" db="EMBL/GenBank/DDBJ databases">
        <title>The genome sequencing project of 58 acetic acid bacteria.</title>
        <authorList>
            <person name="Okamoto-Kainuma A."/>
            <person name="Ishikawa M."/>
            <person name="Umino S."/>
            <person name="Koizumi Y."/>
            <person name="Shiwa Y."/>
            <person name="Yoshikawa H."/>
            <person name="Matsutani M."/>
            <person name="Matsushita K."/>
        </authorList>
    </citation>
    <scope>NUCLEOTIDE SEQUENCE</scope>
    <source>
        <strain evidence="5">NBRC 106556</strain>
    </source>
</reference>
<dbReference type="SUPFAM" id="SSF52972">
    <property type="entry name" value="ITPase-like"/>
    <property type="match status" value="1"/>
</dbReference>
<comment type="catalytic activity">
    <reaction evidence="4">
        <text>dTTP + H2O = dTMP + diphosphate + H(+)</text>
        <dbReference type="Rhea" id="RHEA:28534"/>
        <dbReference type="ChEBI" id="CHEBI:15377"/>
        <dbReference type="ChEBI" id="CHEBI:15378"/>
        <dbReference type="ChEBI" id="CHEBI:33019"/>
        <dbReference type="ChEBI" id="CHEBI:37568"/>
        <dbReference type="ChEBI" id="CHEBI:63528"/>
        <dbReference type="EC" id="3.6.1.9"/>
    </reaction>
</comment>
<comment type="subcellular location">
    <subcellularLocation>
        <location evidence="4">Cytoplasm</location>
    </subcellularLocation>
</comment>
<feature type="site" description="Important for substrate specificity" evidence="4">
    <location>
        <position position="172"/>
    </location>
</feature>
<keyword evidence="2 4" id="KW-0378">Hydrolase</keyword>
<dbReference type="PANTHER" id="PTHR43213">
    <property type="entry name" value="BIFUNCTIONAL DTTP/UTP PYROPHOSPHATASE/METHYLTRANSFERASE PROTEIN-RELATED"/>
    <property type="match status" value="1"/>
</dbReference>
<comment type="cofactor">
    <cofactor evidence="1 4">
        <name>a divalent metal cation</name>
        <dbReference type="ChEBI" id="CHEBI:60240"/>
    </cofactor>
</comment>
<evidence type="ECO:0000256" key="4">
    <source>
        <dbReference type="HAMAP-Rule" id="MF_00528"/>
    </source>
</evidence>
<dbReference type="Gene3D" id="3.90.950.10">
    <property type="match status" value="1"/>
</dbReference>
<keyword evidence="4" id="KW-0963">Cytoplasm</keyword>
<accession>A0ABQ0QII1</accession>
<evidence type="ECO:0000256" key="2">
    <source>
        <dbReference type="ARBA" id="ARBA00022801"/>
    </source>
</evidence>
<sequence length="213" mass="22697">MTDSLAPETADVQRPALVLASASPRRLDLLKQIGVCPDRVQAADIDEEPRPQELPRVLVRRLAQTKALCIAEQCANSALILGADTVVAVGRRILPKAEDEKTARACLKLLSGRSHRVYTAVVLKPSAANTHGVACERLVETSVAFHRLTDQQIDALIAQGDWRGKAGGYAIQGAAAAHIRQIGGSYSGVVGLPLFETAQLLRGQPGLAATWIV</sequence>
<dbReference type="InterPro" id="IPR003697">
    <property type="entry name" value="Maf-like"/>
</dbReference>
<dbReference type="PANTHER" id="PTHR43213:SF5">
    <property type="entry name" value="BIFUNCTIONAL DTTP_UTP PYROPHOSPHATASE_METHYLTRANSFERASE PROTEIN-RELATED"/>
    <property type="match status" value="1"/>
</dbReference>
<feature type="site" description="Important for substrate specificity" evidence="4">
    <location>
        <position position="25"/>
    </location>
</feature>
<dbReference type="PIRSF" id="PIRSF006305">
    <property type="entry name" value="Maf"/>
    <property type="match status" value="1"/>
</dbReference>
<comment type="similarity">
    <text evidence="4">Belongs to the Maf family. YhdE subfamily.</text>
</comment>
<dbReference type="NCBIfam" id="TIGR00172">
    <property type="entry name" value="maf"/>
    <property type="match status" value="1"/>
</dbReference>
<evidence type="ECO:0000256" key="1">
    <source>
        <dbReference type="ARBA" id="ARBA00001968"/>
    </source>
</evidence>
<evidence type="ECO:0000256" key="3">
    <source>
        <dbReference type="ARBA" id="ARBA00023080"/>
    </source>
</evidence>
<feature type="active site" description="Proton acceptor" evidence="4">
    <location>
        <position position="84"/>
    </location>
</feature>
<dbReference type="InterPro" id="IPR029001">
    <property type="entry name" value="ITPase-like_fam"/>
</dbReference>
<gene>
    <name evidence="5" type="ORF">AA106556_0973</name>
</gene>
<name>A0ABQ0QII1_9PROT</name>
<evidence type="ECO:0000313" key="5">
    <source>
        <dbReference type="EMBL" id="GBR46036.1"/>
    </source>
</evidence>
<keyword evidence="3 4" id="KW-0546">Nucleotide metabolism</keyword>
<comment type="catalytic activity">
    <reaction evidence="4">
        <text>UTP + H2O = UMP + diphosphate + H(+)</text>
        <dbReference type="Rhea" id="RHEA:29395"/>
        <dbReference type="ChEBI" id="CHEBI:15377"/>
        <dbReference type="ChEBI" id="CHEBI:15378"/>
        <dbReference type="ChEBI" id="CHEBI:33019"/>
        <dbReference type="ChEBI" id="CHEBI:46398"/>
        <dbReference type="ChEBI" id="CHEBI:57865"/>
        <dbReference type="EC" id="3.6.1.9"/>
    </reaction>
</comment>
<dbReference type="CDD" id="cd00555">
    <property type="entry name" value="Maf"/>
    <property type="match status" value="1"/>
</dbReference>
<comment type="caution">
    <text evidence="4">Lacks conserved residue(s) required for the propagation of feature annotation.</text>
</comment>
<dbReference type="HAMAP" id="MF_00528">
    <property type="entry name" value="Maf"/>
    <property type="match status" value="1"/>
</dbReference>
<comment type="function">
    <text evidence="4">Nucleoside triphosphate pyrophosphatase that hydrolyzes dTTP and UTP. May have a dual role in cell division arrest and in preventing the incorporation of modified nucleotides into cellular nucleic acids.</text>
</comment>